<dbReference type="RefSeq" id="XP_041187470.1">
    <property type="nucleotide sequence ID" value="XM_041333510.1"/>
</dbReference>
<feature type="transmembrane region" description="Helical" evidence="1">
    <location>
        <begin position="868"/>
        <end position="892"/>
    </location>
</feature>
<keyword evidence="3" id="KW-1185">Reference proteome</keyword>
<keyword evidence="1" id="KW-0812">Transmembrane</keyword>
<protein>
    <submittedName>
        <fullName evidence="2">Uncharacterized protein</fullName>
    </submittedName>
</protein>
<dbReference type="OrthoDB" id="2657621at2759"/>
<evidence type="ECO:0000313" key="3">
    <source>
        <dbReference type="Proteomes" id="UP000807769"/>
    </source>
</evidence>
<proteinExistence type="predicted"/>
<evidence type="ECO:0000313" key="2">
    <source>
        <dbReference type="EMBL" id="KAG1805829.1"/>
    </source>
</evidence>
<name>A0A9P7J6Z7_9AGAM</name>
<dbReference type="AlphaFoldDB" id="A0A9P7J6Z7"/>
<dbReference type="Proteomes" id="UP000807769">
    <property type="component" value="Unassembled WGS sequence"/>
</dbReference>
<keyword evidence="1" id="KW-1133">Transmembrane helix</keyword>
<comment type="caution">
    <text evidence="2">The sequence shown here is derived from an EMBL/GenBank/DDBJ whole genome shotgun (WGS) entry which is preliminary data.</text>
</comment>
<keyword evidence="1" id="KW-0472">Membrane</keyword>
<accession>A0A9P7J6Z7</accession>
<dbReference type="EMBL" id="JABBWG010000050">
    <property type="protein sequence ID" value="KAG1805829.1"/>
    <property type="molecule type" value="Genomic_DNA"/>
</dbReference>
<reference evidence="2" key="1">
    <citation type="journal article" date="2020" name="New Phytol.">
        <title>Comparative genomics reveals dynamic genome evolution in host specialist ectomycorrhizal fungi.</title>
        <authorList>
            <person name="Lofgren L.A."/>
            <person name="Nguyen N.H."/>
            <person name="Vilgalys R."/>
            <person name="Ruytinx J."/>
            <person name="Liao H.L."/>
            <person name="Branco S."/>
            <person name="Kuo A."/>
            <person name="LaButti K."/>
            <person name="Lipzen A."/>
            <person name="Andreopoulos W."/>
            <person name="Pangilinan J."/>
            <person name="Riley R."/>
            <person name="Hundley H."/>
            <person name="Na H."/>
            <person name="Barry K."/>
            <person name="Grigoriev I.V."/>
            <person name="Stajich J.E."/>
            <person name="Kennedy P.G."/>
        </authorList>
    </citation>
    <scope>NUCLEOTIDE SEQUENCE</scope>
    <source>
        <strain evidence="2">MN1</strain>
    </source>
</reference>
<organism evidence="2 3">
    <name type="scientific">Suillus subaureus</name>
    <dbReference type="NCBI Taxonomy" id="48587"/>
    <lineage>
        <taxon>Eukaryota</taxon>
        <taxon>Fungi</taxon>
        <taxon>Dikarya</taxon>
        <taxon>Basidiomycota</taxon>
        <taxon>Agaricomycotina</taxon>
        <taxon>Agaricomycetes</taxon>
        <taxon>Agaricomycetidae</taxon>
        <taxon>Boletales</taxon>
        <taxon>Suillineae</taxon>
        <taxon>Suillaceae</taxon>
        <taxon>Suillus</taxon>
    </lineage>
</organism>
<evidence type="ECO:0000256" key="1">
    <source>
        <dbReference type="SAM" id="Phobius"/>
    </source>
</evidence>
<dbReference type="GeneID" id="64627527"/>
<feature type="transmembrane region" description="Helical" evidence="1">
    <location>
        <begin position="931"/>
        <end position="949"/>
    </location>
</feature>
<feature type="transmembrane region" description="Helical" evidence="1">
    <location>
        <begin position="807"/>
        <end position="825"/>
    </location>
</feature>
<feature type="transmembrane region" description="Helical" evidence="1">
    <location>
        <begin position="904"/>
        <end position="925"/>
    </location>
</feature>
<feature type="transmembrane region" description="Helical" evidence="1">
    <location>
        <begin position="772"/>
        <end position="795"/>
    </location>
</feature>
<gene>
    <name evidence="2" type="ORF">BJ212DRAFT_1303894</name>
</gene>
<sequence length="992" mass="112135">MSNYMMSHLMVLNDAGSETTVGWVYLRKEKVVKGGITPYAGFASNADNQASKILHLIDLFNSGNQEMIQEAITSLINTQGFKEILWHSLFRPIAVLAGGRARLADLYPEAIQTLTGFLGKGIVGILTTLIYQAFTLPLPLNLNNPRLKLFDIYPIIMIALDDIGQEAPLPARANVLVIDPKSREPRTMMVNGVKWPRNMSDIRDIVVVTTPELEVPYAQFMLPLSFKAVTIHSYTYQQLCQRGSNDNEVIFQQTILKNQRSSIAPLRQTQILVLCIEIIDNNHLEVILMASYLDTASYLWTARHFDGQLTNGNEIIQQTYYSHYSQPSFIMLIPSCLPLFNSLATQVSMFELSNALPSPRWLDFFIKLIPTEKLRTELYLLYFLLKGQVYIGNIWQIVGEQMLESKNSWKERGTDVSWKYLCAARPLITWSSCWMMCKRLRLQQANHSSLSAAEQFTYTPLEQQTSFTVKSYLCPHCPDSPTTSTRGIQIQIPDRVLSVLLINFIIQVDAVNAKITLTYYLCLIYTQLQPIRPNKEHWYLVRLNNVSRHLQPSTQRQRTYAIANVGGEYGLEVATTPTHLHRTLCEKMRKLCADGFTCMWRTCLRLAMQRECSEYNTLHHHASKYMQFIELLPLIVPRLIVAQHLLASLQVRKSMLATLNPQLQAVAGLSQHGIGIWPTQLPHANDAPEDTSVPKRAIHEPQPAIFGDWQELIHLLGGTYYYNTNKNAYTLVNLRNYQYLQMLNDFVDASQASAKEDSWVLNLNLKLNIAVLIFWTLDDMSLIITQLANIGRILYILLRERPRKHKFLSWMANVAATVLCMLITIERIRSTSVDGIINGVEVQMFIDDFSSQTKNQITLAGVSMALDIAILAIPGLGTTAIAQTLCSCSFLLGVGCILHRHDGAALLIIISVSGSILEFLAGVSINFKPSTPLVVSCFVTISIVAWLGHGHSDIFVWKMWRTFCKYHRFGMECIGAYILASHKPHLKSGPKG</sequence>